<dbReference type="Gene3D" id="3.30.1360.40">
    <property type="match status" value="1"/>
</dbReference>
<evidence type="ECO:0000259" key="6">
    <source>
        <dbReference type="Pfam" id="PF01765"/>
    </source>
</evidence>
<proteinExistence type="inferred from homology"/>
<evidence type="ECO:0000256" key="5">
    <source>
        <dbReference type="SAM" id="MobiDB-lite"/>
    </source>
</evidence>
<dbReference type="EMBL" id="CALNXK010000061">
    <property type="protein sequence ID" value="CAH3138866.1"/>
    <property type="molecule type" value="Genomic_DNA"/>
</dbReference>
<reference evidence="7 8" key="1">
    <citation type="submission" date="2022-05" db="EMBL/GenBank/DDBJ databases">
        <authorList>
            <consortium name="Genoscope - CEA"/>
            <person name="William W."/>
        </authorList>
    </citation>
    <scope>NUCLEOTIDE SEQUENCE [LARGE SCALE GENOMIC DNA]</scope>
</reference>
<dbReference type="InterPro" id="IPR002661">
    <property type="entry name" value="Ribosome_recyc_fac"/>
</dbReference>
<keyword evidence="8" id="KW-1185">Reference proteome</keyword>
<protein>
    <recommendedName>
        <fullName evidence="2">Ribosome-recycling factor, mitochondrial</fullName>
    </recommendedName>
    <alternativeName>
        <fullName evidence="4">Ribosome-releasing factor, mitochondrial</fullName>
    </alternativeName>
</protein>
<dbReference type="PANTHER" id="PTHR20982:SF3">
    <property type="entry name" value="MITOCHONDRIAL RIBOSOME RECYCLING FACTOR PSEUDO 1"/>
    <property type="match status" value="1"/>
</dbReference>
<dbReference type="Pfam" id="PF01765">
    <property type="entry name" value="RRF"/>
    <property type="match status" value="1"/>
</dbReference>
<evidence type="ECO:0000256" key="1">
    <source>
        <dbReference type="ARBA" id="ARBA00005912"/>
    </source>
</evidence>
<feature type="domain" description="Ribosome recycling factor" evidence="6">
    <location>
        <begin position="83"/>
        <end position="236"/>
    </location>
</feature>
<organism evidence="7 8">
    <name type="scientific">Porites lobata</name>
    <dbReference type="NCBI Taxonomy" id="104759"/>
    <lineage>
        <taxon>Eukaryota</taxon>
        <taxon>Metazoa</taxon>
        <taxon>Cnidaria</taxon>
        <taxon>Anthozoa</taxon>
        <taxon>Hexacorallia</taxon>
        <taxon>Scleractinia</taxon>
        <taxon>Fungiina</taxon>
        <taxon>Poritidae</taxon>
        <taxon>Porites</taxon>
    </lineage>
</organism>
<evidence type="ECO:0000313" key="7">
    <source>
        <dbReference type="EMBL" id="CAH3138866.1"/>
    </source>
</evidence>
<dbReference type="Proteomes" id="UP001159405">
    <property type="component" value="Unassembled WGS sequence"/>
</dbReference>
<evidence type="ECO:0000256" key="4">
    <source>
        <dbReference type="ARBA" id="ARBA00033107"/>
    </source>
</evidence>
<sequence length="238" mass="26553">MNSTVIARFSAILGVTTSRTTCARLTLARFYAAKKGRKSKSSSSSVSIDHDLAEGLVDLEKLQSAMESAVGKLQLDFRDKISTKILPNALDKIKVESQNGKDKFILSQVAQIKLNNGMFVVDMNGSPELVSQAAKAIKSWSLNFEPTMDGHVISVPIPRVTQEYRENLTKIAKAACEQSKQSIRKVRQKGMSDVRKNKKGRSDDDVKTVEKMIQQLTDQFCEDTEVLLEEKTKELLRK</sequence>
<evidence type="ECO:0000256" key="2">
    <source>
        <dbReference type="ARBA" id="ARBA00020581"/>
    </source>
</evidence>
<evidence type="ECO:0000256" key="3">
    <source>
        <dbReference type="ARBA" id="ARBA00022917"/>
    </source>
</evidence>
<dbReference type="Gene3D" id="1.10.132.20">
    <property type="entry name" value="Ribosome-recycling factor"/>
    <property type="match status" value="1"/>
</dbReference>
<comment type="caution">
    <text evidence="7">The sequence shown here is derived from an EMBL/GenBank/DDBJ whole genome shotgun (WGS) entry which is preliminary data.</text>
</comment>
<name>A0ABN8P9L6_9CNID</name>
<dbReference type="SUPFAM" id="SSF55194">
    <property type="entry name" value="Ribosome recycling factor, RRF"/>
    <property type="match status" value="1"/>
</dbReference>
<comment type="similarity">
    <text evidence="1">Belongs to the RRF family.</text>
</comment>
<gene>
    <name evidence="7" type="ORF">PLOB_00040346</name>
</gene>
<dbReference type="InterPro" id="IPR036191">
    <property type="entry name" value="RRF_sf"/>
</dbReference>
<dbReference type="InterPro" id="IPR023584">
    <property type="entry name" value="Ribosome_recyc_fac_dom"/>
</dbReference>
<keyword evidence="3" id="KW-0648">Protein biosynthesis</keyword>
<accession>A0ABN8P9L6</accession>
<feature type="compositionally biased region" description="Basic and acidic residues" evidence="5">
    <location>
        <begin position="190"/>
        <end position="206"/>
    </location>
</feature>
<dbReference type="PANTHER" id="PTHR20982">
    <property type="entry name" value="RIBOSOME RECYCLING FACTOR"/>
    <property type="match status" value="1"/>
</dbReference>
<feature type="region of interest" description="Disordered" evidence="5">
    <location>
        <begin position="185"/>
        <end position="206"/>
    </location>
</feature>
<evidence type="ECO:0000313" key="8">
    <source>
        <dbReference type="Proteomes" id="UP001159405"/>
    </source>
</evidence>